<feature type="domain" description="F-box" evidence="1">
    <location>
        <begin position="5"/>
        <end position="52"/>
    </location>
</feature>
<accession>A0AAN6XF62</accession>
<dbReference type="InterPro" id="IPR001810">
    <property type="entry name" value="F-box_dom"/>
</dbReference>
<proteinExistence type="predicted"/>
<dbReference type="PROSITE" id="PS50181">
    <property type="entry name" value="FBOX"/>
    <property type="match status" value="1"/>
</dbReference>
<sequence length="260" mass="30261">MASTKSILYTLPSDIFNEIISWLDPISLIGFSQASKALRGYVNPTEWDFQQRLLALELLPEYGGPEPDYKPGRDVHAEINYRGATRWAKNKYACCGCMKILPHFMFDDGALFSKGTRKPFVSGPETQRMVFTSWKPTATTEGRMSMIQRQAMKFASAAEQYERRYDESHNWFENAWEPDRITREALKAEHLQCFRETTWIITGRARHERRCIECKFQQQGYTNLLCGNPNAPIVTCYRSENMRLTFNWLFPGLLPKMRMP</sequence>
<gene>
    <name evidence="2" type="ORF">QBC40DRAFT_153012</name>
</gene>
<dbReference type="SUPFAM" id="SSF81383">
    <property type="entry name" value="F-box domain"/>
    <property type="match status" value="1"/>
</dbReference>
<feature type="non-terminal residue" evidence="2">
    <location>
        <position position="260"/>
    </location>
</feature>
<name>A0AAN6XF62_9PEZI</name>
<dbReference type="CDD" id="cd09917">
    <property type="entry name" value="F-box_SF"/>
    <property type="match status" value="1"/>
</dbReference>
<evidence type="ECO:0000313" key="2">
    <source>
        <dbReference type="EMBL" id="KAK4199429.1"/>
    </source>
</evidence>
<dbReference type="InterPro" id="IPR036047">
    <property type="entry name" value="F-box-like_dom_sf"/>
</dbReference>
<dbReference type="Pfam" id="PF00646">
    <property type="entry name" value="F-box"/>
    <property type="match status" value="1"/>
</dbReference>
<protein>
    <recommendedName>
        <fullName evidence="1">F-box domain-containing protein</fullName>
    </recommendedName>
</protein>
<dbReference type="Proteomes" id="UP001303160">
    <property type="component" value="Unassembled WGS sequence"/>
</dbReference>
<comment type="caution">
    <text evidence="2">The sequence shown here is derived from an EMBL/GenBank/DDBJ whole genome shotgun (WGS) entry which is preliminary data.</text>
</comment>
<keyword evidence="3" id="KW-1185">Reference proteome</keyword>
<reference evidence="2" key="1">
    <citation type="journal article" date="2023" name="Mol. Phylogenet. Evol.">
        <title>Genome-scale phylogeny and comparative genomics of the fungal order Sordariales.</title>
        <authorList>
            <person name="Hensen N."/>
            <person name="Bonometti L."/>
            <person name="Westerberg I."/>
            <person name="Brannstrom I.O."/>
            <person name="Guillou S."/>
            <person name="Cros-Aarteil S."/>
            <person name="Calhoun S."/>
            <person name="Haridas S."/>
            <person name="Kuo A."/>
            <person name="Mondo S."/>
            <person name="Pangilinan J."/>
            <person name="Riley R."/>
            <person name="LaButti K."/>
            <person name="Andreopoulos B."/>
            <person name="Lipzen A."/>
            <person name="Chen C."/>
            <person name="Yan M."/>
            <person name="Daum C."/>
            <person name="Ng V."/>
            <person name="Clum A."/>
            <person name="Steindorff A."/>
            <person name="Ohm R.A."/>
            <person name="Martin F."/>
            <person name="Silar P."/>
            <person name="Natvig D.O."/>
            <person name="Lalanne C."/>
            <person name="Gautier V."/>
            <person name="Ament-Velasquez S.L."/>
            <person name="Kruys A."/>
            <person name="Hutchinson M.I."/>
            <person name="Powell A.J."/>
            <person name="Barry K."/>
            <person name="Miller A.N."/>
            <person name="Grigoriev I.V."/>
            <person name="Debuchy R."/>
            <person name="Gladieux P."/>
            <person name="Hiltunen Thoren M."/>
            <person name="Johannesson H."/>
        </authorList>
    </citation>
    <scope>NUCLEOTIDE SEQUENCE</scope>
    <source>
        <strain evidence="2">CBS 315.58</strain>
    </source>
</reference>
<reference evidence="2" key="2">
    <citation type="submission" date="2023-05" db="EMBL/GenBank/DDBJ databases">
        <authorList>
            <consortium name="Lawrence Berkeley National Laboratory"/>
            <person name="Steindorff A."/>
            <person name="Hensen N."/>
            <person name="Bonometti L."/>
            <person name="Westerberg I."/>
            <person name="Brannstrom I.O."/>
            <person name="Guillou S."/>
            <person name="Cros-Aarteil S."/>
            <person name="Calhoun S."/>
            <person name="Haridas S."/>
            <person name="Kuo A."/>
            <person name="Mondo S."/>
            <person name="Pangilinan J."/>
            <person name="Riley R."/>
            <person name="Labutti K."/>
            <person name="Andreopoulos B."/>
            <person name="Lipzen A."/>
            <person name="Chen C."/>
            <person name="Yanf M."/>
            <person name="Daum C."/>
            <person name="Ng V."/>
            <person name="Clum A."/>
            <person name="Ohm R."/>
            <person name="Martin F."/>
            <person name="Silar P."/>
            <person name="Natvig D."/>
            <person name="Lalanne C."/>
            <person name="Gautier V."/>
            <person name="Ament-Velasquez S.L."/>
            <person name="Kruys A."/>
            <person name="Hutchinson M.I."/>
            <person name="Powell A.J."/>
            <person name="Barry K."/>
            <person name="Miller A.N."/>
            <person name="Grigoriev I.V."/>
            <person name="Debuchy R."/>
            <person name="Gladieux P."/>
            <person name="Thoren M.H."/>
            <person name="Johannesson H."/>
        </authorList>
    </citation>
    <scope>NUCLEOTIDE SEQUENCE</scope>
    <source>
        <strain evidence="2">CBS 315.58</strain>
    </source>
</reference>
<organism evidence="2 3">
    <name type="scientific">Triangularia verruculosa</name>
    <dbReference type="NCBI Taxonomy" id="2587418"/>
    <lineage>
        <taxon>Eukaryota</taxon>
        <taxon>Fungi</taxon>
        <taxon>Dikarya</taxon>
        <taxon>Ascomycota</taxon>
        <taxon>Pezizomycotina</taxon>
        <taxon>Sordariomycetes</taxon>
        <taxon>Sordariomycetidae</taxon>
        <taxon>Sordariales</taxon>
        <taxon>Podosporaceae</taxon>
        <taxon>Triangularia</taxon>
    </lineage>
</organism>
<evidence type="ECO:0000313" key="3">
    <source>
        <dbReference type="Proteomes" id="UP001303160"/>
    </source>
</evidence>
<evidence type="ECO:0000259" key="1">
    <source>
        <dbReference type="PROSITE" id="PS50181"/>
    </source>
</evidence>
<dbReference type="AlphaFoldDB" id="A0AAN6XF62"/>
<dbReference type="EMBL" id="MU863932">
    <property type="protein sequence ID" value="KAK4199429.1"/>
    <property type="molecule type" value="Genomic_DNA"/>
</dbReference>